<evidence type="ECO:0000313" key="4">
    <source>
        <dbReference type="EMBL" id="GEC11074.1"/>
    </source>
</evidence>
<dbReference type="InterPro" id="IPR003870">
    <property type="entry name" value="DUF222"/>
</dbReference>
<keyword evidence="5" id="KW-1185">Reference proteome</keyword>
<feature type="region of interest" description="Disordered" evidence="2">
    <location>
        <begin position="512"/>
        <end position="532"/>
    </location>
</feature>
<dbReference type="Pfam" id="PF02720">
    <property type="entry name" value="DUF222"/>
    <property type="match status" value="1"/>
</dbReference>
<dbReference type="InterPro" id="IPR002711">
    <property type="entry name" value="HNH"/>
</dbReference>
<protein>
    <recommendedName>
        <fullName evidence="3">HNH nuclease domain-containing protein</fullName>
    </recommendedName>
</protein>
<dbReference type="Pfam" id="PF01844">
    <property type="entry name" value="HNH"/>
    <property type="match status" value="1"/>
</dbReference>
<feature type="domain" description="HNH nuclease" evidence="3">
    <location>
        <begin position="384"/>
        <end position="436"/>
    </location>
</feature>
<evidence type="ECO:0000313" key="5">
    <source>
        <dbReference type="Proteomes" id="UP000316242"/>
    </source>
</evidence>
<gene>
    <name evidence="4" type="ORF">ANI01nite_02770</name>
</gene>
<dbReference type="InterPro" id="IPR003615">
    <property type="entry name" value="HNH_nuc"/>
</dbReference>
<dbReference type="EMBL" id="BJNE01000001">
    <property type="protein sequence ID" value="GEC11074.1"/>
    <property type="molecule type" value="Genomic_DNA"/>
</dbReference>
<dbReference type="Proteomes" id="UP000316242">
    <property type="component" value="Unassembled WGS sequence"/>
</dbReference>
<sequence>MAIPDFIQDDDDEHRLPLLPAGTRTESHKDSFFSDRIEHQLFYGPVKRMADELYDAGPLNGPRDALERLTMIQRLQSSLDALTSVLLADSAEQVSESLADTIATQDSNTEEEEREARRSAEYYGIDRGSDQVINSNLIAEASVALRESPRKVAKRMFHAKGLRYVCKDTLMALAAGEITVKAAHDIVKYAQDLLPEQISQMQHLLLPMAKTASDDAIYQRARRFHDRMRPESAEQRRKKSEEHRRLTLQDDENGMSTLKYCNSAAVVHSIKNSVKWVADQHNDPEDPRTREQIEADAFADIILNGWPGHEGTPLKPRVSITIPAVEMLADPSRTVADLEGYGPIPLGAALQLAKDAPSFQRVLTDPWTGAAIDVERRSYRPSQGLKDLLRNRDEHCCFPACRRPADRSEIDHIDDWAHGGHTTRENTQLLCKQHQMFKHALGWKVVARPDGSKMWVTPHGLNSIVVPGSVKRVDQFDHVSDHCPERPRVIPLPHVRLTPEVRRVLGLKPHIDIPEKSPVTEPPHMGGQRETG</sequence>
<feature type="region of interest" description="Disordered" evidence="2">
    <location>
        <begin position="226"/>
        <end position="245"/>
    </location>
</feature>
<dbReference type="CDD" id="cd00085">
    <property type="entry name" value="HNHc"/>
    <property type="match status" value="1"/>
</dbReference>
<dbReference type="RefSeq" id="WP_141355414.1">
    <property type="nucleotide sequence ID" value="NZ_BAAAWM010000001.1"/>
</dbReference>
<reference evidence="4 5" key="1">
    <citation type="submission" date="2019-06" db="EMBL/GenBank/DDBJ databases">
        <title>Whole genome shotgun sequence of Glutamicibacter nicotianae NBRC 14234.</title>
        <authorList>
            <person name="Hosoyama A."/>
            <person name="Uohara A."/>
            <person name="Ohji S."/>
            <person name="Ichikawa N."/>
        </authorList>
    </citation>
    <scope>NUCLEOTIDE SEQUENCE [LARGE SCALE GENOMIC DNA]</scope>
    <source>
        <strain evidence="4 5">NBRC 14234</strain>
    </source>
</reference>
<name>A0ABQ0RGW7_GLUNI</name>
<evidence type="ECO:0000256" key="1">
    <source>
        <dbReference type="ARBA" id="ARBA00023450"/>
    </source>
</evidence>
<feature type="region of interest" description="Disordered" evidence="2">
    <location>
        <begin position="1"/>
        <end position="27"/>
    </location>
</feature>
<comment type="caution">
    <text evidence="4">The sequence shown here is derived from an EMBL/GenBank/DDBJ whole genome shotgun (WGS) entry which is preliminary data.</text>
</comment>
<comment type="similarity">
    <text evidence="1">Belongs to the Rv1128c/1148c/1588c/1702c/1945/3466 family.</text>
</comment>
<dbReference type="SMART" id="SM00507">
    <property type="entry name" value="HNHc"/>
    <property type="match status" value="1"/>
</dbReference>
<accession>A0ABQ0RGW7</accession>
<dbReference type="Gene3D" id="1.10.30.50">
    <property type="match status" value="1"/>
</dbReference>
<evidence type="ECO:0000259" key="3">
    <source>
        <dbReference type="SMART" id="SM00507"/>
    </source>
</evidence>
<organism evidence="4 5">
    <name type="scientific">Glutamicibacter nicotianae</name>
    <name type="common">Arthrobacter nicotianae</name>
    <dbReference type="NCBI Taxonomy" id="37929"/>
    <lineage>
        <taxon>Bacteria</taxon>
        <taxon>Bacillati</taxon>
        <taxon>Actinomycetota</taxon>
        <taxon>Actinomycetes</taxon>
        <taxon>Micrococcales</taxon>
        <taxon>Micrococcaceae</taxon>
        <taxon>Glutamicibacter</taxon>
    </lineage>
</organism>
<feature type="compositionally biased region" description="Basic and acidic residues" evidence="2">
    <location>
        <begin position="227"/>
        <end position="245"/>
    </location>
</feature>
<evidence type="ECO:0000256" key="2">
    <source>
        <dbReference type="SAM" id="MobiDB-lite"/>
    </source>
</evidence>
<proteinExistence type="inferred from homology"/>